<dbReference type="NCBIfam" id="NF005699">
    <property type="entry name" value="PRK07509.1"/>
    <property type="match status" value="1"/>
</dbReference>
<evidence type="ECO:0000256" key="2">
    <source>
        <dbReference type="RuleBase" id="RU003707"/>
    </source>
</evidence>
<gene>
    <name evidence="3" type="ORF">J2S62_002610</name>
</gene>
<reference evidence="3 4" key="1">
    <citation type="submission" date="2023-07" db="EMBL/GenBank/DDBJ databases">
        <title>Sequencing the genomes of 1000 actinobacteria strains.</title>
        <authorList>
            <person name="Klenk H.-P."/>
        </authorList>
    </citation>
    <scope>NUCLEOTIDE SEQUENCE [LARGE SCALE GENOMIC DNA]</scope>
    <source>
        <strain evidence="3 4">DSM 22966</strain>
    </source>
</reference>
<dbReference type="SUPFAM" id="SSF52096">
    <property type="entry name" value="ClpP/crotonase"/>
    <property type="match status" value="1"/>
</dbReference>
<comment type="similarity">
    <text evidence="1 2">Belongs to the enoyl-CoA hydratase/isomerase family.</text>
</comment>
<dbReference type="EMBL" id="JAVDYJ010000001">
    <property type="protein sequence ID" value="MDR7348353.1"/>
    <property type="molecule type" value="Genomic_DNA"/>
</dbReference>
<dbReference type="PANTHER" id="PTHR43149">
    <property type="entry name" value="ENOYL-COA HYDRATASE"/>
    <property type="match status" value="1"/>
</dbReference>
<dbReference type="InterPro" id="IPR029045">
    <property type="entry name" value="ClpP/crotonase-like_dom_sf"/>
</dbReference>
<dbReference type="InterPro" id="IPR018376">
    <property type="entry name" value="Enoyl-CoA_hyd/isom_CS"/>
</dbReference>
<dbReference type="Gene3D" id="3.90.226.10">
    <property type="entry name" value="2-enoyl-CoA Hydratase, Chain A, domain 1"/>
    <property type="match status" value="1"/>
</dbReference>
<dbReference type="Pfam" id="PF00378">
    <property type="entry name" value="ECH_1"/>
    <property type="match status" value="1"/>
</dbReference>
<accession>A0ABU2B418</accession>
<name>A0ABU2B418_9MICC</name>
<dbReference type="PROSITE" id="PS00166">
    <property type="entry name" value="ENOYL_COA_HYDRATASE"/>
    <property type="match status" value="1"/>
</dbReference>
<organism evidence="3 4">
    <name type="scientific">Enteractinococcus fodinae</name>
    <dbReference type="NCBI Taxonomy" id="684663"/>
    <lineage>
        <taxon>Bacteria</taxon>
        <taxon>Bacillati</taxon>
        <taxon>Actinomycetota</taxon>
        <taxon>Actinomycetes</taxon>
        <taxon>Micrococcales</taxon>
        <taxon>Micrococcaceae</taxon>
    </lineage>
</organism>
<evidence type="ECO:0000313" key="4">
    <source>
        <dbReference type="Proteomes" id="UP001183794"/>
    </source>
</evidence>
<evidence type="ECO:0000313" key="3">
    <source>
        <dbReference type="EMBL" id="MDR7348353.1"/>
    </source>
</evidence>
<dbReference type="InterPro" id="IPR045002">
    <property type="entry name" value="Ech1-like"/>
</dbReference>
<sequence>MTETATNGNVTLTIEDRLAHVQLNRPEKLNSLTRDVFADLVEMGQRLMTDPDVACVVITGAGRAFCAGLDLSAFDEMKSGERNPAVALGERLGSARALGQKAVHVWSLLEIPVIAGVQGVAFGGGLQIALGADIRVMAPDTKVSMMEINWGLAPDMGGTQLLPQLVGPSQAKYLTFTGEVISGTRCGEIGMADEVTENAVDRALELGREIADKSRSALVWAKKLIDMAATDSLDKGFDAEQDAIAELMGGPEQVEAVDKRMAQLQARKKERV</sequence>
<dbReference type="CDD" id="cd06558">
    <property type="entry name" value="crotonase-like"/>
    <property type="match status" value="1"/>
</dbReference>
<evidence type="ECO:0000256" key="1">
    <source>
        <dbReference type="ARBA" id="ARBA00005254"/>
    </source>
</evidence>
<dbReference type="InterPro" id="IPR001753">
    <property type="entry name" value="Enoyl-CoA_hydra/iso"/>
</dbReference>
<dbReference type="Proteomes" id="UP001183794">
    <property type="component" value="Unassembled WGS sequence"/>
</dbReference>
<dbReference type="PANTHER" id="PTHR43149:SF1">
    <property type="entry name" value="DELTA(3,5)-DELTA(2,4)-DIENOYL-COA ISOMERASE, MITOCHONDRIAL"/>
    <property type="match status" value="1"/>
</dbReference>
<comment type="caution">
    <text evidence="3">The sequence shown here is derived from an EMBL/GenBank/DDBJ whole genome shotgun (WGS) entry which is preliminary data.</text>
</comment>
<protein>
    <submittedName>
        <fullName evidence="3">Enoyl-CoA hydratase/carnithine racemase</fullName>
    </submittedName>
</protein>
<keyword evidence="4" id="KW-1185">Reference proteome</keyword>
<dbReference type="RefSeq" id="WP_310175464.1">
    <property type="nucleotide sequence ID" value="NZ_BAABHE010000002.1"/>
</dbReference>
<proteinExistence type="inferred from homology"/>